<sequence>MTDFVPDRDLNEVCRNLGIPDWRKIQLNPEGAPDRYLRESQLTGK</sequence>
<organism evidence="1 2">
    <name type="scientific">Gibberella nygamai</name>
    <name type="common">Bean root rot disease fungus</name>
    <name type="synonym">Fusarium nygamai</name>
    <dbReference type="NCBI Taxonomy" id="42673"/>
    <lineage>
        <taxon>Eukaryota</taxon>
        <taxon>Fungi</taxon>
        <taxon>Dikarya</taxon>
        <taxon>Ascomycota</taxon>
        <taxon>Pezizomycotina</taxon>
        <taxon>Sordariomycetes</taxon>
        <taxon>Hypocreomycetidae</taxon>
        <taxon>Hypocreales</taxon>
        <taxon>Nectriaceae</taxon>
        <taxon>Fusarium</taxon>
        <taxon>Fusarium fujikuroi species complex</taxon>
    </lineage>
</organism>
<proteinExistence type="predicted"/>
<evidence type="ECO:0000313" key="2">
    <source>
        <dbReference type="Proteomes" id="UP000236664"/>
    </source>
</evidence>
<protein>
    <submittedName>
        <fullName evidence="1">Uncharacterized protein</fullName>
    </submittedName>
</protein>
<dbReference type="OrthoDB" id="5244662at2759"/>
<accession>A0A2K0UTR0</accession>
<dbReference type="AlphaFoldDB" id="A0A2K0UTR0"/>
<dbReference type="Proteomes" id="UP000236664">
    <property type="component" value="Unassembled WGS sequence"/>
</dbReference>
<comment type="caution">
    <text evidence="1">The sequence shown here is derived from an EMBL/GenBank/DDBJ whole genome shotgun (WGS) entry which is preliminary data.</text>
</comment>
<reference evidence="1 2" key="1">
    <citation type="submission" date="2017-06" db="EMBL/GenBank/DDBJ databases">
        <title>Genome of Fusarium nygamai isolate CS10214.</title>
        <authorList>
            <person name="Gardiner D.M."/>
            <person name="Obanor F."/>
            <person name="Kazan K."/>
        </authorList>
    </citation>
    <scope>NUCLEOTIDE SEQUENCE [LARGE SCALE GENOMIC DNA]</scope>
    <source>
        <strain evidence="1 2">CS10214</strain>
    </source>
</reference>
<gene>
    <name evidence="1" type="ORF">FNYG_14236</name>
</gene>
<dbReference type="EMBL" id="MTQA01000317">
    <property type="protein sequence ID" value="PNP61148.1"/>
    <property type="molecule type" value="Genomic_DNA"/>
</dbReference>
<name>A0A2K0UTR0_GIBNY</name>
<keyword evidence="2" id="KW-1185">Reference proteome</keyword>
<evidence type="ECO:0000313" key="1">
    <source>
        <dbReference type="EMBL" id="PNP61148.1"/>
    </source>
</evidence>